<gene>
    <name evidence="6" type="ORF">GCM10011609_55250</name>
</gene>
<protein>
    <submittedName>
        <fullName evidence="6">GntR family transcriptional regulator</fullName>
    </submittedName>
</protein>
<keyword evidence="2" id="KW-0238">DNA-binding</keyword>
<dbReference type="SMART" id="SM00345">
    <property type="entry name" value="HTH_GNTR"/>
    <property type="match status" value="1"/>
</dbReference>
<name>A0ABQ2IGY4_9PSEU</name>
<evidence type="ECO:0000256" key="1">
    <source>
        <dbReference type="ARBA" id="ARBA00023015"/>
    </source>
</evidence>
<dbReference type="Gene3D" id="1.10.10.10">
    <property type="entry name" value="Winged helix-like DNA-binding domain superfamily/Winged helix DNA-binding domain"/>
    <property type="match status" value="1"/>
</dbReference>
<dbReference type="SUPFAM" id="SSF48008">
    <property type="entry name" value="GntR ligand-binding domain-like"/>
    <property type="match status" value="1"/>
</dbReference>
<dbReference type="EMBL" id="BMNC01000008">
    <property type="protein sequence ID" value="GGN08563.1"/>
    <property type="molecule type" value="Genomic_DNA"/>
</dbReference>
<dbReference type="SMART" id="SM00895">
    <property type="entry name" value="FCD"/>
    <property type="match status" value="1"/>
</dbReference>
<dbReference type="PANTHER" id="PTHR43537">
    <property type="entry name" value="TRANSCRIPTIONAL REGULATOR, GNTR FAMILY"/>
    <property type="match status" value="1"/>
</dbReference>
<evidence type="ECO:0000313" key="6">
    <source>
        <dbReference type="EMBL" id="GGN08563.1"/>
    </source>
</evidence>
<evidence type="ECO:0000256" key="3">
    <source>
        <dbReference type="ARBA" id="ARBA00023163"/>
    </source>
</evidence>
<dbReference type="PANTHER" id="PTHR43537:SF45">
    <property type="entry name" value="GNTR FAMILY REGULATORY PROTEIN"/>
    <property type="match status" value="1"/>
</dbReference>
<dbReference type="Gene3D" id="1.20.120.530">
    <property type="entry name" value="GntR ligand-binding domain-like"/>
    <property type="match status" value="1"/>
</dbReference>
<dbReference type="PROSITE" id="PS50949">
    <property type="entry name" value="HTH_GNTR"/>
    <property type="match status" value="1"/>
</dbReference>
<reference evidence="7" key="1">
    <citation type="journal article" date="2019" name="Int. J. Syst. Evol. Microbiol.">
        <title>The Global Catalogue of Microorganisms (GCM) 10K type strain sequencing project: providing services to taxonomists for standard genome sequencing and annotation.</title>
        <authorList>
            <consortium name="The Broad Institute Genomics Platform"/>
            <consortium name="The Broad Institute Genome Sequencing Center for Infectious Disease"/>
            <person name="Wu L."/>
            <person name="Ma J."/>
        </authorList>
    </citation>
    <scope>NUCLEOTIDE SEQUENCE [LARGE SCALE GENOMIC DNA]</scope>
    <source>
        <strain evidence="7">CGMCC 4.7319</strain>
    </source>
</reference>
<keyword evidence="7" id="KW-1185">Reference proteome</keyword>
<evidence type="ECO:0000256" key="2">
    <source>
        <dbReference type="ARBA" id="ARBA00023125"/>
    </source>
</evidence>
<feature type="region of interest" description="Disordered" evidence="4">
    <location>
        <begin position="230"/>
        <end position="251"/>
    </location>
</feature>
<dbReference type="SUPFAM" id="SSF46785">
    <property type="entry name" value="Winged helix' DNA-binding domain"/>
    <property type="match status" value="1"/>
</dbReference>
<dbReference type="Pfam" id="PF00392">
    <property type="entry name" value="GntR"/>
    <property type="match status" value="1"/>
</dbReference>
<feature type="region of interest" description="Disordered" evidence="4">
    <location>
        <begin position="1"/>
        <end position="31"/>
    </location>
</feature>
<sequence>MHTKSCILSGMTSLPSGRRAPRGSLSAAATRRVERPAPLRQAVYDALLELIVNRTLAPGQHLVEAELAEYLGVSRQPVREALQRLQTDGWVDLRPAQGAFVHTPTEEEADQLLAVRSVLETYSAKLAAEHATAADVKLLRKLQKAGEEALVTANVERLVKANADLHAAVATIGRNKVLSEMIGLVDRRVRWYYTPIARPRSRDSWNEHAELVTAIAEGDVERAGEVMHNHAEQTRQTYHDRKTPESTTESD</sequence>
<keyword evidence="3" id="KW-0804">Transcription</keyword>
<keyword evidence="1" id="KW-0805">Transcription regulation</keyword>
<dbReference type="CDD" id="cd07377">
    <property type="entry name" value="WHTH_GntR"/>
    <property type="match status" value="1"/>
</dbReference>
<comment type="caution">
    <text evidence="6">The sequence shown here is derived from an EMBL/GenBank/DDBJ whole genome shotgun (WGS) entry which is preliminary data.</text>
</comment>
<feature type="compositionally biased region" description="Basic and acidic residues" evidence="4">
    <location>
        <begin position="230"/>
        <end position="244"/>
    </location>
</feature>
<proteinExistence type="predicted"/>
<dbReference type="InterPro" id="IPR011711">
    <property type="entry name" value="GntR_C"/>
</dbReference>
<organism evidence="6 7">
    <name type="scientific">Lentzea pudingi</name>
    <dbReference type="NCBI Taxonomy" id="1789439"/>
    <lineage>
        <taxon>Bacteria</taxon>
        <taxon>Bacillati</taxon>
        <taxon>Actinomycetota</taxon>
        <taxon>Actinomycetes</taxon>
        <taxon>Pseudonocardiales</taxon>
        <taxon>Pseudonocardiaceae</taxon>
        <taxon>Lentzea</taxon>
    </lineage>
</organism>
<dbReference type="InterPro" id="IPR036388">
    <property type="entry name" value="WH-like_DNA-bd_sf"/>
</dbReference>
<feature type="domain" description="HTH gntR-type" evidence="5">
    <location>
        <begin position="37"/>
        <end position="104"/>
    </location>
</feature>
<dbReference type="InterPro" id="IPR036390">
    <property type="entry name" value="WH_DNA-bd_sf"/>
</dbReference>
<dbReference type="Pfam" id="PF07729">
    <property type="entry name" value="FCD"/>
    <property type="match status" value="1"/>
</dbReference>
<dbReference type="InterPro" id="IPR008920">
    <property type="entry name" value="TF_FadR/GntR_C"/>
</dbReference>
<dbReference type="Proteomes" id="UP000597656">
    <property type="component" value="Unassembled WGS sequence"/>
</dbReference>
<accession>A0ABQ2IGY4</accession>
<evidence type="ECO:0000313" key="7">
    <source>
        <dbReference type="Proteomes" id="UP000597656"/>
    </source>
</evidence>
<evidence type="ECO:0000259" key="5">
    <source>
        <dbReference type="PROSITE" id="PS50949"/>
    </source>
</evidence>
<evidence type="ECO:0000256" key="4">
    <source>
        <dbReference type="SAM" id="MobiDB-lite"/>
    </source>
</evidence>
<dbReference type="PRINTS" id="PR00035">
    <property type="entry name" value="HTHGNTR"/>
</dbReference>
<dbReference type="InterPro" id="IPR000524">
    <property type="entry name" value="Tscrpt_reg_HTH_GntR"/>
</dbReference>